<feature type="chain" id="PRO_5011594858" evidence="1">
    <location>
        <begin position="22"/>
        <end position="145"/>
    </location>
</feature>
<reference evidence="2 3" key="1">
    <citation type="submission" date="2016-10" db="EMBL/GenBank/DDBJ databases">
        <authorList>
            <person name="de Groot N.N."/>
        </authorList>
    </citation>
    <scope>NUCLEOTIDE SEQUENCE [LARGE SCALE GENOMIC DNA]</scope>
    <source>
        <strain evidence="2 3">DSM 9236</strain>
    </source>
</reference>
<organism evidence="2 3">
    <name type="scientific">Succiniclasticum ruminis DSM 9236</name>
    <dbReference type="NCBI Taxonomy" id="1123323"/>
    <lineage>
        <taxon>Bacteria</taxon>
        <taxon>Bacillati</taxon>
        <taxon>Bacillota</taxon>
        <taxon>Negativicutes</taxon>
        <taxon>Acidaminococcales</taxon>
        <taxon>Acidaminococcaceae</taxon>
        <taxon>Succiniclasticum</taxon>
    </lineage>
</organism>
<dbReference type="AlphaFoldDB" id="A0A1I1X2P0"/>
<proteinExistence type="predicted"/>
<evidence type="ECO:0000313" key="2">
    <source>
        <dbReference type="EMBL" id="SFE01602.1"/>
    </source>
</evidence>
<sequence length="145" mass="16769">MKKIFVLCALLVALFTSVCSAEPVSNYCKLDQSKWLWLSSTDYQGTFFDYTSVEKVPDRNEKKVWVCTYTWVDDALGKGMHYVFVRYGINYDDYTAYMEKGAVQDENLKTIKSYDQLKYNPQPIKQGTVLDRLAKRVEALGNESK</sequence>
<dbReference type="STRING" id="1123323.SAMN05216245_10140"/>
<dbReference type="RefSeq" id="WP_093912269.1">
    <property type="nucleotide sequence ID" value="NZ_FONL01000001.1"/>
</dbReference>
<protein>
    <submittedName>
        <fullName evidence="2">Uncharacterized protein</fullName>
    </submittedName>
</protein>
<keyword evidence="1" id="KW-0732">Signal</keyword>
<dbReference type="OrthoDB" id="9825564at2"/>
<evidence type="ECO:0000256" key="1">
    <source>
        <dbReference type="SAM" id="SignalP"/>
    </source>
</evidence>
<dbReference type="Proteomes" id="UP000198896">
    <property type="component" value="Unassembled WGS sequence"/>
</dbReference>
<dbReference type="EMBL" id="FONL01000001">
    <property type="protein sequence ID" value="SFE01602.1"/>
    <property type="molecule type" value="Genomic_DNA"/>
</dbReference>
<keyword evidence="3" id="KW-1185">Reference proteome</keyword>
<feature type="signal peptide" evidence="1">
    <location>
        <begin position="1"/>
        <end position="21"/>
    </location>
</feature>
<gene>
    <name evidence="2" type="ORF">SAMN05216245_10140</name>
</gene>
<accession>A0A1I1X2P0</accession>
<name>A0A1I1X2P0_9FIRM</name>
<evidence type="ECO:0000313" key="3">
    <source>
        <dbReference type="Proteomes" id="UP000198896"/>
    </source>
</evidence>